<gene>
    <name evidence="2" type="primary">Imp4</name>
    <name evidence="2" type="ORF">T4C_4199</name>
</gene>
<dbReference type="SMART" id="SM00879">
    <property type="entry name" value="Brix"/>
    <property type="match status" value="1"/>
</dbReference>
<proteinExistence type="predicted"/>
<keyword evidence="2" id="KW-0687">Ribonucleoprotein</keyword>
<dbReference type="InterPro" id="IPR044281">
    <property type="entry name" value="IMP4/RPF1"/>
</dbReference>
<comment type="caution">
    <text evidence="2">The sequence shown here is derived from an EMBL/GenBank/DDBJ whole genome shotgun (WGS) entry which is preliminary data.</text>
</comment>
<sequence length="314" mass="36609">MFRRQARLRREYIYRKSIEAKERAIQEKKERIKKAIDEGERIPTDLQKEAIELQKQSEWLDEGGEGIVSHVDDEYRWSGVTDPKIVITTSHDPSSKLKQFAKELKILFPNCQRINRGQYEMKKLVDACRANDVTDFILVQEHRGVPGKVLIVNVENVPQLPLKLFFVLDGITICHLPFGPTAYFTLSNVVMRHDVPDVGKMSEQYPHLIFHNFTSKLGKRVVNILKHLFPVPKEDSRRVVTFSVEDDFISFRHHVYKKVNNEIVLTEVGPRFEMKLYCIKLGTVESLEAAETEWILRPYMNTSRKRNFLTAPNE</sequence>
<dbReference type="Pfam" id="PF04427">
    <property type="entry name" value="Brix"/>
    <property type="match status" value="1"/>
</dbReference>
<dbReference type="PROSITE" id="PS50833">
    <property type="entry name" value="BRIX"/>
    <property type="match status" value="1"/>
</dbReference>
<organism evidence="2 3">
    <name type="scientific">Trichinella pseudospiralis</name>
    <name type="common">Parasitic roundworm</name>
    <dbReference type="NCBI Taxonomy" id="6337"/>
    <lineage>
        <taxon>Eukaryota</taxon>
        <taxon>Metazoa</taxon>
        <taxon>Ecdysozoa</taxon>
        <taxon>Nematoda</taxon>
        <taxon>Enoplea</taxon>
        <taxon>Dorylaimia</taxon>
        <taxon>Trichinellida</taxon>
        <taxon>Trichinellidae</taxon>
        <taxon>Trichinella</taxon>
    </lineage>
</organism>
<dbReference type="PANTHER" id="PTHR22734:SF2">
    <property type="entry name" value="U3 SMALL NUCLEOLAR RIBONUCLEOPROTEIN PROTEIN IMP4"/>
    <property type="match status" value="1"/>
</dbReference>
<dbReference type="SUPFAM" id="SSF52954">
    <property type="entry name" value="Class II aaRS ABD-related"/>
    <property type="match status" value="1"/>
</dbReference>
<dbReference type="GO" id="GO:0042274">
    <property type="term" value="P:ribosomal small subunit biogenesis"/>
    <property type="evidence" value="ECO:0007669"/>
    <property type="project" value="UniProtKB-ARBA"/>
</dbReference>
<dbReference type="GO" id="GO:0006364">
    <property type="term" value="P:rRNA processing"/>
    <property type="evidence" value="ECO:0007669"/>
    <property type="project" value="InterPro"/>
</dbReference>
<dbReference type="EMBL" id="JYDV01000046">
    <property type="protein sequence ID" value="KRZ38382.1"/>
    <property type="molecule type" value="Genomic_DNA"/>
</dbReference>
<protein>
    <submittedName>
        <fullName evidence="2">U3 small nucleolar ribonucleoprotein IMP4</fullName>
    </submittedName>
</protein>
<evidence type="ECO:0000259" key="1">
    <source>
        <dbReference type="PROSITE" id="PS50833"/>
    </source>
</evidence>
<feature type="non-terminal residue" evidence="2">
    <location>
        <position position="314"/>
    </location>
</feature>
<dbReference type="FunFam" id="3.40.50.10480:FF:000001">
    <property type="entry name" value="IMP4, U3 small nucleolar ribonucleoprotein"/>
    <property type="match status" value="1"/>
</dbReference>
<dbReference type="GO" id="GO:0042134">
    <property type="term" value="F:rRNA primary transcript binding"/>
    <property type="evidence" value="ECO:0007669"/>
    <property type="project" value="InterPro"/>
</dbReference>
<dbReference type="AlphaFoldDB" id="A0A0V1JTT5"/>
<name>A0A0V1JTT5_TRIPS</name>
<dbReference type="PANTHER" id="PTHR22734">
    <property type="entry name" value="U3 SMALL NUCLEOLAR RIBONUCLEOPROTEIN PROTEIN IMP4"/>
    <property type="match status" value="1"/>
</dbReference>
<dbReference type="Proteomes" id="UP000054826">
    <property type="component" value="Unassembled WGS sequence"/>
</dbReference>
<dbReference type="GO" id="GO:0032040">
    <property type="term" value="C:small-subunit processome"/>
    <property type="evidence" value="ECO:0007669"/>
    <property type="project" value="TreeGrafter"/>
</dbReference>
<dbReference type="GO" id="GO:0005654">
    <property type="term" value="C:nucleoplasm"/>
    <property type="evidence" value="ECO:0007669"/>
    <property type="project" value="UniProtKB-ARBA"/>
</dbReference>
<evidence type="ECO:0000313" key="3">
    <source>
        <dbReference type="Proteomes" id="UP000054826"/>
    </source>
</evidence>
<dbReference type="GO" id="GO:0034457">
    <property type="term" value="C:Mpp10 complex"/>
    <property type="evidence" value="ECO:0007669"/>
    <property type="project" value="UniProtKB-ARBA"/>
</dbReference>
<dbReference type="GO" id="GO:0030515">
    <property type="term" value="F:snoRNA binding"/>
    <property type="evidence" value="ECO:0007669"/>
    <property type="project" value="TreeGrafter"/>
</dbReference>
<dbReference type="Gene3D" id="3.40.50.10480">
    <property type="entry name" value="Probable brix-domain ribosomal biogenesis protein"/>
    <property type="match status" value="1"/>
</dbReference>
<dbReference type="InterPro" id="IPR007109">
    <property type="entry name" value="Brix"/>
</dbReference>
<feature type="domain" description="Brix" evidence="1">
    <location>
        <begin position="83"/>
        <end position="285"/>
    </location>
</feature>
<evidence type="ECO:0000313" key="2">
    <source>
        <dbReference type="EMBL" id="KRZ38382.1"/>
    </source>
</evidence>
<reference evidence="2 3" key="1">
    <citation type="submission" date="2015-01" db="EMBL/GenBank/DDBJ databases">
        <title>Evolution of Trichinella species and genotypes.</title>
        <authorList>
            <person name="Korhonen P.K."/>
            <person name="Edoardo P."/>
            <person name="Giuseppe L.R."/>
            <person name="Gasser R.B."/>
        </authorList>
    </citation>
    <scope>NUCLEOTIDE SEQUENCE [LARGE SCALE GENOMIC DNA]</scope>
    <source>
        <strain evidence="2">ISS176</strain>
    </source>
</reference>
<accession>A0A0V1JTT5</accession>